<reference evidence="13" key="1">
    <citation type="submission" date="2023-07" db="EMBL/GenBank/DDBJ databases">
        <title>Genomic Encyclopedia of Type Strains, Phase IV (KMG-IV): sequencing the most valuable type-strain genomes for metagenomic binning, comparative biology and taxonomic classification.</title>
        <authorList>
            <person name="Goeker M."/>
        </authorList>
    </citation>
    <scope>NUCLEOTIDE SEQUENCE</scope>
    <source>
        <strain evidence="13">DSM 24202</strain>
    </source>
</reference>
<keyword evidence="6" id="KW-0067">ATP-binding</keyword>
<dbReference type="Pfam" id="PF02518">
    <property type="entry name" value="HATPase_c"/>
    <property type="match status" value="1"/>
</dbReference>
<dbReference type="FunFam" id="3.30.565.10:FF:000063">
    <property type="entry name" value="DNA topoisomerase (ATP-hydrolyzing)"/>
    <property type="match status" value="1"/>
</dbReference>
<sequence>MASQEASISTRKYDDSSIRTLSALEHIQQRPGMYIGRLGTGDHPDDGIYVLLKEVVDNSVDEFTVGAGKRIEVALADDGGVTARDYGRGIPLDSVVACVSQINTGGKFMTGADGEDRAFACSIGLNGVGLKAVNALSKSFVVISRRHGHSRKAIFAEGALLSEERGSTMDPDGTEVYFLPSERFFPGFHFEAKHIRRRMQHYAWLNSGLSLSFNGEKFFSRRGLLDLLEAKQESEPLYPPLHYRSDTLEFAFSHTSSFNESYYSFVNGQYTNDGGTHLSAFKEGILKAVNEITQKSLDADDVRNGIIGAVAIRLDSPIFESQTKNKLGNTEIRVGIVNEVRKAVVEVLYKNPELKSKLLEKVTQNETVRKQIQAVRREAREQAKKTSLKIPKLRDCKFHLCDAPARRKEEEKIKCSESVLFLTEGDSAAANMVSARDPETQAVFPLRGKPLNCYGKKKETIYKNEEFYYIMQALGVEASMDDLRYGRVVIASDADVDGFHIRNLLITFFLTYFQPLVLSEHLFILETPLFRVRNKKKTYYCFNERERDEAIAKLGKGHEITRFKGLGEISPNEFGPFIGPDMRLLPVNVDNVREIDGMLGFFMGDNTPSRRDYIMENLR</sequence>
<dbReference type="AlphaFoldDB" id="A0AAE3VDY7"/>
<dbReference type="InterPro" id="IPR013759">
    <property type="entry name" value="Topo_IIA_B_C"/>
</dbReference>
<dbReference type="InterPro" id="IPR006171">
    <property type="entry name" value="TOPRIM_dom"/>
</dbReference>
<dbReference type="PROSITE" id="PS00177">
    <property type="entry name" value="TOPOISOMERASE_II"/>
    <property type="match status" value="1"/>
</dbReference>
<evidence type="ECO:0000256" key="4">
    <source>
        <dbReference type="ARBA" id="ARBA00022723"/>
    </source>
</evidence>
<dbReference type="GO" id="GO:0003918">
    <property type="term" value="F:DNA topoisomerase type II (double strand cut, ATP-hydrolyzing) activity"/>
    <property type="evidence" value="ECO:0007669"/>
    <property type="project" value="UniProtKB-EC"/>
</dbReference>
<dbReference type="Proteomes" id="UP001238163">
    <property type="component" value="Unassembled WGS sequence"/>
</dbReference>
<dbReference type="InterPro" id="IPR002288">
    <property type="entry name" value="DNA_gyrase_B_C"/>
</dbReference>
<dbReference type="Gene3D" id="3.40.50.670">
    <property type="match status" value="1"/>
</dbReference>
<dbReference type="InterPro" id="IPR014721">
    <property type="entry name" value="Ribsml_uS5_D2-typ_fold_subgr"/>
</dbReference>
<evidence type="ECO:0000259" key="12">
    <source>
        <dbReference type="PROSITE" id="PS50880"/>
    </source>
</evidence>
<dbReference type="InterPro" id="IPR000565">
    <property type="entry name" value="Topo_IIA_B"/>
</dbReference>
<proteinExistence type="predicted"/>
<dbReference type="InterPro" id="IPR013760">
    <property type="entry name" value="Topo_IIA-like_dom_sf"/>
</dbReference>
<evidence type="ECO:0000256" key="6">
    <source>
        <dbReference type="ARBA" id="ARBA00022840"/>
    </source>
</evidence>
<keyword evidence="9" id="KW-0238">DNA-binding</keyword>
<name>A0AAE3VDY7_9BACT</name>
<comment type="cofactor">
    <cofactor evidence="2">
        <name>Mg(2+)</name>
        <dbReference type="ChEBI" id="CHEBI:18420"/>
    </cofactor>
</comment>
<evidence type="ECO:0000256" key="10">
    <source>
        <dbReference type="ARBA" id="ARBA00023235"/>
    </source>
</evidence>
<comment type="caution">
    <text evidence="13">The sequence shown here is derived from an EMBL/GenBank/DDBJ whole genome shotgun (WGS) entry which is preliminary data.</text>
</comment>
<protein>
    <recommendedName>
        <fullName evidence="3">DNA topoisomerase (ATP-hydrolyzing)</fullName>
        <ecNumber evidence="3">5.6.2.2</ecNumber>
    </recommendedName>
</protein>
<dbReference type="CDD" id="cd01030">
    <property type="entry name" value="TOPRIM_TopoIIA_like"/>
    <property type="match status" value="1"/>
</dbReference>
<keyword evidence="10" id="KW-0413">Isomerase</keyword>
<comment type="catalytic activity">
    <reaction evidence="1">
        <text>ATP-dependent breakage, passage and rejoining of double-stranded DNA.</text>
        <dbReference type="EC" id="5.6.2.2"/>
    </reaction>
</comment>
<dbReference type="PRINTS" id="PR00418">
    <property type="entry name" value="TPI2FAMILY"/>
</dbReference>
<evidence type="ECO:0000313" key="14">
    <source>
        <dbReference type="Proteomes" id="UP001238163"/>
    </source>
</evidence>
<dbReference type="EMBL" id="JAUSVL010000001">
    <property type="protein sequence ID" value="MDQ0288692.1"/>
    <property type="molecule type" value="Genomic_DNA"/>
</dbReference>
<evidence type="ECO:0000256" key="2">
    <source>
        <dbReference type="ARBA" id="ARBA00001946"/>
    </source>
</evidence>
<dbReference type="InterPro" id="IPR036890">
    <property type="entry name" value="HATPase_C_sf"/>
</dbReference>
<organism evidence="13 14">
    <name type="scientific">Oligosphaera ethanolica</name>
    <dbReference type="NCBI Taxonomy" id="760260"/>
    <lineage>
        <taxon>Bacteria</taxon>
        <taxon>Pseudomonadati</taxon>
        <taxon>Lentisphaerota</taxon>
        <taxon>Oligosphaeria</taxon>
        <taxon>Oligosphaerales</taxon>
        <taxon>Oligosphaeraceae</taxon>
        <taxon>Oligosphaera</taxon>
    </lineage>
</organism>
<keyword evidence="5" id="KW-0547">Nucleotide-binding</keyword>
<dbReference type="InterPro" id="IPR020568">
    <property type="entry name" value="Ribosomal_Su5_D2-typ_SF"/>
</dbReference>
<dbReference type="SMART" id="SM00433">
    <property type="entry name" value="TOP2c"/>
    <property type="match status" value="1"/>
</dbReference>
<dbReference type="GO" id="GO:0046872">
    <property type="term" value="F:metal ion binding"/>
    <property type="evidence" value="ECO:0007669"/>
    <property type="project" value="UniProtKB-KW"/>
</dbReference>
<dbReference type="RefSeq" id="WP_307260026.1">
    <property type="nucleotide sequence ID" value="NZ_JAUSVL010000001.1"/>
</dbReference>
<keyword evidence="7" id="KW-0460">Magnesium</keyword>
<evidence type="ECO:0000256" key="9">
    <source>
        <dbReference type="ARBA" id="ARBA00023125"/>
    </source>
</evidence>
<dbReference type="SUPFAM" id="SSF54211">
    <property type="entry name" value="Ribosomal protein S5 domain 2-like"/>
    <property type="match status" value="1"/>
</dbReference>
<keyword evidence="14" id="KW-1185">Reference proteome</keyword>
<gene>
    <name evidence="13" type="ORF">J3R75_000799</name>
</gene>
<evidence type="ECO:0000256" key="3">
    <source>
        <dbReference type="ARBA" id="ARBA00012895"/>
    </source>
</evidence>
<dbReference type="PANTHER" id="PTHR45866">
    <property type="entry name" value="DNA GYRASE/TOPOISOMERASE SUBUNIT B"/>
    <property type="match status" value="1"/>
</dbReference>
<dbReference type="InterPro" id="IPR018522">
    <property type="entry name" value="TopoIIA_CS"/>
</dbReference>
<keyword evidence="4" id="KW-0479">Metal-binding</keyword>
<dbReference type="GO" id="GO:0005524">
    <property type="term" value="F:ATP binding"/>
    <property type="evidence" value="ECO:0007669"/>
    <property type="project" value="UniProtKB-KW"/>
</dbReference>
<dbReference type="PANTHER" id="PTHR45866:SF2">
    <property type="entry name" value="DNA TOPOISOMERASE (ATP-HYDROLYZING)"/>
    <property type="match status" value="1"/>
</dbReference>
<evidence type="ECO:0000256" key="5">
    <source>
        <dbReference type="ARBA" id="ARBA00022741"/>
    </source>
</evidence>
<dbReference type="PROSITE" id="PS50880">
    <property type="entry name" value="TOPRIM"/>
    <property type="match status" value="1"/>
</dbReference>
<dbReference type="PRINTS" id="PR01159">
    <property type="entry name" value="DNAGYRASEB"/>
</dbReference>
<comment type="subunit">
    <text evidence="11">Heterotetramer composed of ParC and ParE.</text>
</comment>
<dbReference type="GO" id="GO:0006265">
    <property type="term" value="P:DNA topological change"/>
    <property type="evidence" value="ECO:0007669"/>
    <property type="project" value="InterPro"/>
</dbReference>
<dbReference type="InterPro" id="IPR001241">
    <property type="entry name" value="Topo_IIA"/>
</dbReference>
<evidence type="ECO:0000313" key="13">
    <source>
        <dbReference type="EMBL" id="MDQ0288692.1"/>
    </source>
</evidence>
<accession>A0AAE3VDY7</accession>
<dbReference type="SUPFAM" id="SSF55874">
    <property type="entry name" value="ATPase domain of HSP90 chaperone/DNA topoisomerase II/histidine kinase"/>
    <property type="match status" value="1"/>
</dbReference>
<dbReference type="EC" id="5.6.2.2" evidence="3"/>
<dbReference type="GO" id="GO:0003677">
    <property type="term" value="F:DNA binding"/>
    <property type="evidence" value="ECO:0007669"/>
    <property type="project" value="UniProtKB-KW"/>
</dbReference>
<dbReference type="Pfam" id="PF01751">
    <property type="entry name" value="Toprim"/>
    <property type="match status" value="1"/>
</dbReference>
<keyword evidence="8" id="KW-0799">Topoisomerase</keyword>
<evidence type="ECO:0000256" key="1">
    <source>
        <dbReference type="ARBA" id="ARBA00000185"/>
    </source>
</evidence>
<evidence type="ECO:0000256" key="11">
    <source>
        <dbReference type="ARBA" id="ARBA00063644"/>
    </source>
</evidence>
<evidence type="ECO:0000256" key="7">
    <source>
        <dbReference type="ARBA" id="ARBA00022842"/>
    </source>
</evidence>
<dbReference type="InterPro" id="IPR003594">
    <property type="entry name" value="HATPase_dom"/>
</dbReference>
<dbReference type="InterPro" id="IPR013506">
    <property type="entry name" value="Topo_IIA_bsu_dom2"/>
</dbReference>
<dbReference type="Gene3D" id="3.30.565.10">
    <property type="entry name" value="Histidine kinase-like ATPase, C-terminal domain"/>
    <property type="match status" value="1"/>
</dbReference>
<dbReference type="Gene3D" id="3.30.230.10">
    <property type="match status" value="1"/>
</dbReference>
<dbReference type="Pfam" id="PF00986">
    <property type="entry name" value="DNA_gyraseB_C"/>
    <property type="match status" value="1"/>
</dbReference>
<feature type="domain" description="Toprim" evidence="12">
    <location>
        <begin position="418"/>
        <end position="528"/>
    </location>
</feature>
<dbReference type="SUPFAM" id="SSF56719">
    <property type="entry name" value="Type II DNA topoisomerase"/>
    <property type="match status" value="1"/>
</dbReference>
<evidence type="ECO:0000256" key="8">
    <source>
        <dbReference type="ARBA" id="ARBA00023029"/>
    </source>
</evidence>
<dbReference type="FunFam" id="3.40.50.670:FF:000006">
    <property type="entry name" value="DNA topoisomerase (ATP-hydrolyzing)"/>
    <property type="match status" value="1"/>
</dbReference>
<dbReference type="Pfam" id="PF00204">
    <property type="entry name" value="DNA_gyraseB"/>
    <property type="match status" value="1"/>
</dbReference>